<organism evidence="4 5">
    <name type="scientific">Haploplasma axanthum</name>
    <name type="common">Acholeplasma axanthum</name>
    <dbReference type="NCBI Taxonomy" id="29552"/>
    <lineage>
        <taxon>Bacteria</taxon>
        <taxon>Bacillati</taxon>
        <taxon>Mycoplasmatota</taxon>
        <taxon>Mollicutes</taxon>
        <taxon>Acholeplasmatales</taxon>
        <taxon>Acholeplasmataceae</taxon>
        <taxon>Haploplasma</taxon>
    </lineage>
</organism>
<protein>
    <submittedName>
        <fullName evidence="4">Uncharacterized protein</fullName>
    </submittedName>
</protein>
<dbReference type="EMBL" id="LR215048">
    <property type="protein sequence ID" value="VEU81341.1"/>
    <property type="molecule type" value="Genomic_DNA"/>
</dbReference>
<gene>
    <name evidence="1" type="ORF">NCTC10138_00014</name>
    <name evidence="2" type="ORF">NCTC10138_01739</name>
    <name evidence="3" type="ORF">NCTC10138_01759</name>
    <name evidence="4" type="ORF">NCTC10138_01777</name>
</gene>
<keyword evidence="5" id="KW-1185">Reference proteome</keyword>
<accession>A0A449BG22</accession>
<dbReference type="EMBL" id="LR215048">
    <property type="protein sequence ID" value="VEU81360.1"/>
    <property type="molecule type" value="Genomic_DNA"/>
</dbReference>
<sequence>MNELKQLISDLLVEYDEVSMEHRATMPLDYDFRKKWLLPLAEKINNLDMKIEVIKISSKIIHESNALDAYDDEED</sequence>
<dbReference type="KEGG" id="aaxa:NCTC10138_01739"/>
<evidence type="ECO:0000313" key="2">
    <source>
        <dbReference type="EMBL" id="VEU81341.1"/>
    </source>
</evidence>
<reference evidence="4 5" key="1">
    <citation type="submission" date="2019-01" db="EMBL/GenBank/DDBJ databases">
        <authorList>
            <consortium name="Pathogen Informatics"/>
        </authorList>
    </citation>
    <scope>NUCLEOTIDE SEQUENCE [LARGE SCALE GENOMIC DNA]</scope>
    <source>
        <strain evidence="4 5">NCTC10138</strain>
    </source>
</reference>
<dbReference type="Proteomes" id="UP000289841">
    <property type="component" value="Chromosome"/>
</dbReference>
<dbReference type="KEGG" id="aaxa:NCTC10138_00014"/>
<evidence type="ECO:0000313" key="1">
    <source>
        <dbReference type="EMBL" id="VEU79548.1"/>
    </source>
</evidence>
<dbReference type="EMBL" id="LR215048">
    <property type="protein sequence ID" value="VEU81377.1"/>
    <property type="molecule type" value="Genomic_DNA"/>
</dbReference>
<dbReference type="EMBL" id="LR215048">
    <property type="protein sequence ID" value="VEU79548.1"/>
    <property type="molecule type" value="Genomic_DNA"/>
</dbReference>
<dbReference type="RefSeq" id="WP_026390991.1">
    <property type="nucleotide sequence ID" value="NZ_LR215048.1"/>
</dbReference>
<evidence type="ECO:0000313" key="3">
    <source>
        <dbReference type="EMBL" id="VEU81360.1"/>
    </source>
</evidence>
<evidence type="ECO:0000313" key="5">
    <source>
        <dbReference type="Proteomes" id="UP000289841"/>
    </source>
</evidence>
<proteinExistence type="predicted"/>
<dbReference type="AlphaFoldDB" id="A0A449BG22"/>
<evidence type="ECO:0000313" key="4">
    <source>
        <dbReference type="EMBL" id="VEU81377.1"/>
    </source>
</evidence>
<dbReference type="KEGG" id="aaxa:NCTC10138_01759"/>
<name>A0A449BG22_HAPAX</name>
<dbReference type="KEGG" id="aaxa:NCTC10138_01777"/>
<dbReference type="STRING" id="1278311.GCA_000428705_01582"/>